<comment type="caution">
    <text evidence="1">The sequence shown here is derived from an EMBL/GenBank/DDBJ whole genome shotgun (WGS) entry which is preliminary data.</text>
</comment>
<accession>A0A4Z1JQN8</accession>
<name>A0A4Z1JQN8_9HELO</name>
<gene>
    <name evidence="1" type="ORF">BELL_0199g00100</name>
</gene>
<evidence type="ECO:0000313" key="1">
    <source>
        <dbReference type="EMBL" id="TGO75674.1"/>
    </source>
</evidence>
<organism evidence="1 2">
    <name type="scientific">Botrytis elliptica</name>
    <dbReference type="NCBI Taxonomy" id="278938"/>
    <lineage>
        <taxon>Eukaryota</taxon>
        <taxon>Fungi</taxon>
        <taxon>Dikarya</taxon>
        <taxon>Ascomycota</taxon>
        <taxon>Pezizomycotina</taxon>
        <taxon>Leotiomycetes</taxon>
        <taxon>Helotiales</taxon>
        <taxon>Sclerotiniaceae</taxon>
        <taxon>Botrytis</taxon>
    </lineage>
</organism>
<dbReference type="EMBL" id="PQXM01000198">
    <property type="protein sequence ID" value="TGO75674.1"/>
    <property type="molecule type" value="Genomic_DNA"/>
</dbReference>
<proteinExistence type="predicted"/>
<keyword evidence="2" id="KW-1185">Reference proteome</keyword>
<protein>
    <submittedName>
        <fullName evidence="1">Uncharacterized protein</fullName>
    </submittedName>
</protein>
<dbReference type="Proteomes" id="UP000297229">
    <property type="component" value="Unassembled WGS sequence"/>
</dbReference>
<evidence type="ECO:0000313" key="2">
    <source>
        <dbReference type="Proteomes" id="UP000297229"/>
    </source>
</evidence>
<reference evidence="1 2" key="1">
    <citation type="submission" date="2017-12" db="EMBL/GenBank/DDBJ databases">
        <title>Comparative genomics of Botrytis spp.</title>
        <authorList>
            <person name="Valero-Jimenez C.A."/>
            <person name="Tapia P."/>
            <person name="Veloso J."/>
            <person name="Silva-Moreno E."/>
            <person name="Staats M."/>
            <person name="Valdes J.H."/>
            <person name="Van Kan J.A.L."/>
        </authorList>
    </citation>
    <scope>NUCLEOTIDE SEQUENCE [LARGE SCALE GENOMIC DNA]</scope>
    <source>
        <strain evidence="1 2">Be9601</strain>
    </source>
</reference>
<sequence>MPGLTETNDDNVIFETGKSETEQPALQHEIAKDHFKNLVKAPIDLSKPGLKILHHAPSDDKFPILISHNHPNKNNT</sequence>
<dbReference type="AlphaFoldDB" id="A0A4Z1JQN8"/>